<accession>A0A8J7FNT0</accession>
<comment type="subcellular location">
    <subcellularLocation>
        <location evidence="7">Cytoplasm</location>
    </subcellularLocation>
</comment>
<evidence type="ECO:0000256" key="3">
    <source>
        <dbReference type="ARBA" id="ARBA00022741"/>
    </source>
</evidence>
<reference evidence="8" key="1">
    <citation type="submission" date="2020-10" db="EMBL/GenBank/DDBJ databases">
        <authorList>
            <person name="Lu T."/>
            <person name="Wang Q."/>
            <person name="Han X."/>
        </authorList>
    </citation>
    <scope>NUCLEOTIDE SEQUENCE</scope>
    <source>
        <strain evidence="8">WQ 117</strain>
    </source>
</reference>
<keyword evidence="4 7" id="KW-0418">Kinase</keyword>
<evidence type="ECO:0000256" key="6">
    <source>
        <dbReference type="ARBA" id="ARBA00023141"/>
    </source>
</evidence>
<dbReference type="Pfam" id="PF01202">
    <property type="entry name" value="SKI"/>
    <property type="match status" value="1"/>
</dbReference>
<dbReference type="UniPathway" id="UPA00053">
    <property type="reaction ID" value="UER00088"/>
</dbReference>
<dbReference type="Proteomes" id="UP000608754">
    <property type="component" value="Unassembled WGS sequence"/>
</dbReference>
<name>A0A8J7FNT0_9FLAO</name>
<dbReference type="GO" id="GO:0005829">
    <property type="term" value="C:cytosol"/>
    <property type="evidence" value="ECO:0007669"/>
    <property type="project" value="TreeGrafter"/>
</dbReference>
<comment type="pathway">
    <text evidence="7">Metabolic intermediate biosynthesis; chorismate biosynthesis; chorismate from D-erythrose 4-phosphate and phosphoenolpyruvate: step 5/7.</text>
</comment>
<comment type="caution">
    <text evidence="8">The sequence shown here is derived from an EMBL/GenBank/DDBJ whole genome shotgun (WGS) entry which is preliminary data.</text>
</comment>
<dbReference type="GO" id="GO:0009073">
    <property type="term" value="P:aromatic amino acid family biosynthetic process"/>
    <property type="evidence" value="ECO:0007669"/>
    <property type="project" value="UniProtKB-KW"/>
</dbReference>
<evidence type="ECO:0000313" key="8">
    <source>
        <dbReference type="EMBL" id="MBF0597892.1"/>
    </source>
</evidence>
<evidence type="ECO:0000313" key="9">
    <source>
        <dbReference type="Proteomes" id="UP000608754"/>
    </source>
</evidence>
<dbReference type="InterPro" id="IPR027417">
    <property type="entry name" value="P-loop_NTPase"/>
</dbReference>
<comment type="function">
    <text evidence="7">Catalyzes the specific phosphorylation of the 3-hydroxyl group of shikimic acid using ATP as a cosubstrate.</text>
</comment>
<keyword evidence="2 7" id="KW-0808">Transferase</keyword>
<evidence type="ECO:0000256" key="7">
    <source>
        <dbReference type="HAMAP-Rule" id="MF_00109"/>
    </source>
</evidence>
<dbReference type="PANTHER" id="PTHR21087">
    <property type="entry name" value="SHIKIMATE KINASE"/>
    <property type="match status" value="1"/>
</dbReference>
<evidence type="ECO:0000256" key="1">
    <source>
        <dbReference type="ARBA" id="ARBA00022605"/>
    </source>
</evidence>
<feature type="binding site" evidence="7">
    <location>
        <position position="139"/>
    </location>
    <ligand>
        <name>substrate</name>
    </ligand>
</feature>
<comment type="cofactor">
    <cofactor evidence="7">
        <name>Mg(2+)</name>
        <dbReference type="ChEBI" id="CHEBI:18420"/>
    </cofactor>
    <text evidence="7">Binds 1 Mg(2+) ion per subunit.</text>
</comment>
<dbReference type="PANTHER" id="PTHR21087:SF16">
    <property type="entry name" value="SHIKIMATE KINASE 1, CHLOROPLASTIC"/>
    <property type="match status" value="1"/>
</dbReference>
<feature type="binding site" evidence="7">
    <location>
        <position position="56"/>
    </location>
    <ligand>
        <name>substrate</name>
    </ligand>
</feature>
<evidence type="ECO:0000256" key="4">
    <source>
        <dbReference type="ARBA" id="ARBA00022777"/>
    </source>
</evidence>
<keyword evidence="7" id="KW-0460">Magnesium</keyword>
<dbReference type="InterPro" id="IPR031322">
    <property type="entry name" value="Shikimate/glucono_kinase"/>
</dbReference>
<proteinExistence type="inferred from homology"/>
<comment type="catalytic activity">
    <reaction evidence="7">
        <text>shikimate + ATP = 3-phosphoshikimate + ADP + H(+)</text>
        <dbReference type="Rhea" id="RHEA:13121"/>
        <dbReference type="ChEBI" id="CHEBI:15378"/>
        <dbReference type="ChEBI" id="CHEBI:30616"/>
        <dbReference type="ChEBI" id="CHEBI:36208"/>
        <dbReference type="ChEBI" id="CHEBI:145989"/>
        <dbReference type="ChEBI" id="CHEBI:456216"/>
        <dbReference type="EC" id="2.7.1.71"/>
    </reaction>
</comment>
<comment type="similarity">
    <text evidence="7">Belongs to the shikimate kinase family.</text>
</comment>
<dbReference type="InterPro" id="IPR000623">
    <property type="entry name" value="Shikimate_kinase/TSH1"/>
</dbReference>
<dbReference type="GO" id="GO:0008652">
    <property type="term" value="P:amino acid biosynthetic process"/>
    <property type="evidence" value="ECO:0007669"/>
    <property type="project" value="UniProtKB-KW"/>
</dbReference>
<dbReference type="GO" id="GO:0009423">
    <property type="term" value="P:chorismate biosynthetic process"/>
    <property type="evidence" value="ECO:0007669"/>
    <property type="project" value="UniProtKB-UniRule"/>
</dbReference>
<dbReference type="GO" id="GO:0004765">
    <property type="term" value="F:shikimate kinase activity"/>
    <property type="evidence" value="ECO:0007669"/>
    <property type="project" value="UniProtKB-UniRule"/>
</dbReference>
<feature type="binding site" evidence="7">
    <location>
        <position position="78"/>
    </location>
    <ligand>
        <name>substrate</name>
    </ligand>
</feature>
<protein>
    <recommendedName>
        <fullName evidence="7">Shikimate kinase</fullName>
        <shortName evidence="7">SK</shortName>
        <ecNumber evidence="7">2.7.1.71</ecNumber>
    </recommendedName>
</protein>
<evidence type="ECO:0000256" key="2">
    <source>
        <dbReference type="ARBA" id="ARBA00022679"/>
    </source>
</evidence>
<feature type="binding site" evidence="7">
    <location>
        <position position="155"/>
    </location>
    <ligand>
        <name>ATP</name>
        <dbReference type="ChEBI" id="CHEBI:30616"/>
    </ligand>
</feature>
<keyword evidence="7" id="KW-0963">Cytoplasm</keyword>
<comment type="subunit">
    <text evidence="7">Monomer.</text>
</comment>
<feature type="binding site" evidence="7">
    <location>
        <begin position="10"/>
        <end position="15"/>
    </location>
    <ligand>
        <name>ATP</name>
        <dbReference type="ChEBI" id="CHEBI:30616"/>
    </ligand>
</feature>
<evidence type="ECO:0000256" key="5">
    <source>
        <dbReference type="ARBA" id="ARBA00022840"/>
    </source>
</evidence>
<dbReference type="SUPFAM" id="SSF52540">
    <property type="entry name" value="P-loop containing nucleoside triphosphate hydrolases"/>
    <property type="match status" value="1"/>
</dbReference>
<dbReference type="GO" id="GO:0005524">
    <property type="term" value="F:ATP binding"/>
    <property type="evidence" value="ECO:0007669"/>
    <property type="project" value="UniProtKB-UniRule"/>
</dbReference>
<gene>
    <name evidence="7" type="primary">aroK</name>
    <name evidence="8" type="ORF">IM532_10655</name>
</gene>
<keyword evidence="5 7" id="KW-0067">ATP-binding</keyword>
<organism evidence="8 9">
    <name type="scientific">Faecalibacter rhinopitheci</name>
    <dbReference type="NCBI Taxonomy" id="2779678"/>
    <lineage>
        <taxon>Bacteria</taxon>
        <taxon>Pseudomonadati</taxon>
        <taxon>Bacteroidota</taxon>
        <taxon>Flavobacteriia</taxon>
        <taxon>Flavobacteriales</taxon>
        <taxon>Weeksellaceae</taxon>
        <taxon>Faecalibacter</taxon>
    </lineage>
</organism>
<dbReference type="PRINTS" id="PR01100">
    <property type="entry name" value="SHIKIMTKNASE"/>
</dbReference>
<dbReference type="AlphaFoldDB" id="A0A8J7FNT0"/>
<dbReference type="RefSeq" id="WP_194183441.1">
    <property type="nucleotide sequence ID" value="NZ_JADGIK010000007.1"/>
</dbReference>
<dbReference type="Gene3D" id="3.40.50.300">
    <property type="entry name" value="P-loop containing nucleotide triphosphate hydrolases"/>
    <property type="match status" value="1"/>
</dbReference>
<keyword evidence="7" id="KW-0479">Metal-binding</keyword>
<dbReference type="GO" id="GO:0000287">
    <property type="term" value="F:magnesium ion binding"/>
    <property type="evidence" value="ECO:0007669"/>
    <property type="project" value="UniProtKB-UniRule"/>
</dbReference>
<feature type="binding site" evidence="7">
    <location>
        <position position="117"/>
    </location>
    <ligand>
        <name>ATP</name>
        <dbReference type="ChEBI" id="CHEBI:30616"/>
    </ligand>
</feature>
<keyword evidence="1 7" id="KW-0028">Amino-acid biosynthesis</keyword>
<keyword evidence="6 7" id="KW-0057">Aromatic amino acid biosynthesis</keyword>
<dbReference type="HAMAP" id="MF_00109">
    <property type="entry name" value="Shikimate_kinase"/>
    <property type="match status" value="1"/>
</dbReference>
<dbReference type="EC" id="2.7.1.71" evidence="7"/>
<feature type="binding site" evidence="7">
    <location>
        <position position="14"/>
    </location>
    <ligand>
        <name>Mg(2+)</name>
        <dbReference type="ChEBI" id="CHEBI:18420"/>
    </ligand>
</feature>
<sequence>MIISLIGYMGSGKSTTGKDLAKTLGYEFIDLDQFIEQKYNLEITDIFSKYGEIGFRKREREALHEVLQQTNLVLSLGGGTPVYYDNMDFINKNSESIFLRVQLPYLVKRLESKKHTRPLIAHLENEDLMEFIAKHLFERNQFYQKAKYTISITTQSTYEVLNEIMEKIKS</sequence>
<keyword evidence="9" id="KW-1185">Reference proteome</keyword>
<dbReference type="EMBL" id="JADGIK010000007">
    <property type="protein sequence ID" value="MBF0597892.1"/>
    <property type="molecule type" value="Genomic_DNA"/>
</dbReference>
<feature type="binding site" evidence="7">
    <location>
        <position position="32"/>
    </location>
    <ligand>
        <name>substrate</name>
    </ligand>
</feature>
<keyword evidence="3 7" id="KW-0547">Nucleotide-binding</keyword>
<dbReference type="CDD" id="cd00464">
    <property type="entry name" value="SK"/>
    <property type="match status" value="1"/>
</dbReference>